<keyword evidence="7 12" id="KW-0067">ATP-binding</keyword>
<evidence type="ECO:0000256" key="11">
    <source>
        <dbReference type="ARBA" id="ARBA00068637"/>
    </source>
</evidence>
<keyword evidence="4 12" id="KW-0963">Cytoplasm</keyword>
<dbReference type="InterPro" id="IPR029067">
    <property type="entry name" value="CDC48_domain_2-like_sf"/>
</dbReference>
<evidence type="ECO:0000256" key="2">
    <source>
        <dbReference type="ARBA" id="ARBA00006914"/>
    </source>
</evidence>
<gene>
    <name evidence="15" type="primary">nsfA</name>
</gene>
<dbReference type="CDD" id="cd00009">
    <property type="entry name" value="AAA"/>
    <property type="match status" value="1"/>
</dbReference>
<dbReference type="SMART" id="SM01072">
    <property type="entry name" value="CDC48_2"/>
    <property type="match status" value="1"/>
</dbReference>
<evidence type="ECO:0000256" key="6">
    <source>
        <dbReference type="ARBA" id="ARBA00022741"/>
    </source>
</evidence>
<keyword evidence="9 12" id="KW-0653">Protein transport</keyword>
<evidence type="ECO:0000256" key="5">
    <source>
        <dbReference type="ARBA" id="ARBA00022737"/>
    </source>
</evidence>
<comment type="function">
    <text evidence="10 12">Required for vesicle-mediated transport. Catalyzes the fusion of transport vesicles within the Golgi cisternae. Is also required for transport from the endoplasmic reticulum to the Golgi stack. Seems to function as a fusion protein required for the delivery of cargo proteins to all compartments of the Golgi stack independent of vesicle origin.</text>
</comment>
<evidence type="ECO:0000256" key="1">
    <source>
        <dbReference type="ARBA" id="ARBA00004496"/>
    </source>
</evidence>
<dbReference type="InterPro" id="IPR027417">
    <property type="entry name" value="P-loop_NTPase"/>
</dbReference>
<evidence type="ECO:0000259" key="13">
    <source>
        <dbReference type="SMART" id="SM00382"/>
    </source>
</evidence>
<dbReference type="SMART" id="SM00382">
    <property type="entry name" value="AAA"/>
    <property type="match status" value="2"/>
</dbReference>
<dbReference type="VEuPathDB" id="FungiDB:An02g08447"/>
<dbReference type="VEuPathDB" id="FungiDB:M747DRAFT_296001"/>
<evidence type="ECO:0000256" key="9">
    <source>
        <dbReference type="ARBA" id="ARBA00022927"/>
    </source>
</evidence>
<dbReference type="AlphaFoldDB" id="Q9P8J8"/>
<dbReference type="Pfam" id="PF17862">
    <property type="entry name" value="AAA_lid_3"/>
    <property type="match status" value="1"/>
</dbReference>
<organism evidence="15">
    <name type="scientific">Aspergillus niger</name>
    <dbReference type="NCBI Taxonomy" id="5061"/>
    <lineage>
        <taxon>Eukaryota</taxon>
        <taxon>Fungi</taxon>
        <taxon>Dikarya</taxon>
        <taxon>Ascomycota</taxon>
        <taxon>Pezizomycotina</taxon>
        <taxon>Eurotiomycetes</taxon>
        <taxon>Eurotiomycetidae</taxon>
        <taxon>Eurotiales</taxon>
        <taxon>Aspergillaceae</taxon>
        <taxon>Aspergillus</taxon>
        <taxon>Aspergillus subgen. Circumdati</taxon>
    </lineage>
</organism>
<accession>Q9P8J8</accession>
<comment type="similarity">
    <text evidence="2 12">Belongs to the AAA ATPase family.</text>
</comment>
<dbReference type="InterPro" id="IPR003959">
    <property type="entry name" value="ATPase_AAA_core"/>
</dbReference>
<dbReference type="InterPro" id="IPR041569">
    <property type="entry name" value="AAA_lid_3"/>
</dbReference>
<dbReference type="FunFam" id="2.40.40.20:FF:000012">
    <property type="entry name" value="Vesicle-fusing ATPase protein"/>
    <property type="match status" value="1"/>
</dbReference>
<dbReference type="SUPFAM" id="SSF50692">
    <property type="entry name" value="ADC-like"/>
    <property type="match status" value="1"/>
</dbReference>
<protein>
    <recommendedName>
        <fullName evidence="11 12">Vesicular-fusion protein SEC18</fullName>
    </recommendedName>
</protein>
<dbReference type="SUPFAM" id="SSF54585">
    <property type="entry name" value="Cdc48 domain 2-like"/>
    <property type="match status" value="1"/>
</dbReference>
<dbReference type="GO" id="GO:0016887">
    <property type="term" value="F:ATP hydrolysis activity"/>
    <property type="evidence" value="ECO:0007669"/>
    <property type="project" value="InterPro"/>
</dbReference>
<evidence type="ECO:0000256" key="10">
    <source>
        <dbReference type="ARBA" id="ARBA00056429"/>
    </source>
</evidence>
<keyword evidence="3 12" id="KW-0813">Transport</keyword>
<dbReference type="Gene3D" id="3.40.50.300">
    <property type="entry name" value="P-loop containing nucleotide triphosphate hydrolases"/>
    <property type="match status" value="2"/>
</dbReference>
<dbReference type="Pfam" id="PF00004">
    <property type="entry name" value="AAA"/>
    <property type="match status" value="2"/>
</dbReference>
<proteinExistence type="inferred from homology"/>
<dbReference type="GO" id="GO:0005524">
    <property type="term" value="F:ATP binding"/>
    <property type="evidence" value="ECO:0007669"/>
    <property type="project" value="UniProtKB-UniRule"/>
</dbReference>
<dbReference type="GO" id="GO:0035494">
    <property type="term" value="P:SNARE complex disassembly"/>
    <property type="evidence" value="ECO:0007669"/>
    <property type="project" value="InterPro"/>
</dbReference>
<reference evidence="15" key="1">
    <citation type="journal article" date="2004" name="Appl. Environ. Microbiol.">
        <title>Characterization of secretory genes ypt1/yptA and nsf1/nsfA from two filamentous fungi: induction of secretory pathway genes of Trichoderma reesei under secretion stress conditions.</title>
        <authorList>
            <person name="Saloheimo M."/>
            <person name="Wang H."/>
            <person name="Valkonen M."/>
            <person name="Vasara T."/>
            <person name="Huuskonen A."/>
            <person name="Riikonen M."/>
            <person name="Pakula T."/>
            <person name="Ward M."/>
            <person name="Penttila M."/>
        </authorList>
    </citation>
    <scope>NUCLEOTIDE SEQUENCE</scope>
</reference>
<dbReference type="FunFam" id="3.40.50.300:FF:000166">
    <property type="entry name" value="vesicle-fusing ATPase isoform X1"/>
    <property type="match status" value="1"/>
</dbReference>
<dbReference type="FunFam" id="3.40.50.300:FF:000187">
    <property type="entry name" value="Vesicular-fusion ATPase SEC18"/>
    <property type="match status" value="1"/>
</dbReference>
<dbReference type="InterPro" id="IPR039812">
    <property type="entry name" value="Vesicle-fus_ATPase"/>
</dbReference>
<dbReference type="VEuPathDB" id="FungiDB:ASPNIDRAFT2_1122226"/>
<name>Q9P8J8_ASPNG</name>
<dbReference type="PANTHER" id="PTHR23078">
    <property type="entry name" value="VESICULAR-FUSION PROTEIN NSF"/>
    <property type="match status" value="1"/>
</dbReference>
<dbReference type="PANTHER" id="PTHR23078:SF3">
    <property type="entry name" value="VESICLE-FUSING ATPASE"/>
    <property type="match status" value="1"/>
</dbReference>
<sequence>MSRVAVSAQEFPPSRDGHDLLLLINGLYVFSARPLDGFPPGQISMSDPQRTWAGVAFTDTVSVQIYDPFSQGGQAYVGSTDIEVGFAGKKRVETPYDQDELASVVIKNFENQIFAPGQKILMDHRSIPLLLTVKTVQRVDLSSETASGGSVKTDPTARGILTRHSQITFFKDASTGINMKPSNRRPAANSIIQPDFKFENMGIGGLDSEFSTIFRRAFASRIFPPGLVEKLGLQHVKGILLYGPPGTGKTLIARQIGKMLNAREPKVINGPEVLNKYVGQSEENIRKMFADAEKEYKEKGDESGLHIIIFDELDAVCKQRGSGAGGGTGVGDSVVNQLLSKLDGVDQLNNILLIGMTNRKDMIDEALLRPGRLEVHMEISLPDEKGRAQILKIHTQKMRDNDVMDDDVDLAELALMTKNFSGAEISGLVKSASSFAFSRHIKAGTTASISDDVVNMKVNRSDFHHALEEVTPAFGVSEEELSSRIQHGITHFSPVINEILKEGGLFVKQVGEDESSPLFSVLLHGPTASGKTALAARIAIDSGFPFIKLISPEDMGGFSETAKVQRIIKVFDDAYKSRTSVVVIDNLEKLIEWVPVGPRFSNTILQTLQAVLRKHPNKGRRLLIIATTTQRFVMKQLDLFSSFDADIMVPNVMTYDELKHILQSSGAFDEQEIGQALAGIGSISDDGTIGVGVKKIFSGIQTAKKDVDKVGRFVQVINNAIEAERSGA</sequence>
<dbReference type="InterPro" id="IPR004201">
    <property type="entry name" value="Cdc48_dom2"/>
</dbReference>
<evidence type="ECO:0000259" key="14">
    <source>
        <dbReference type="SMART" id="SM01072"/>
    </source>
</evidence>
<evidence type="ECO:0000256" key="4">
    <source>
        <dbReference type="ARBA" id="ARBA00022490"/>
    </source>
</evidence>
<keyword evidence="5" id="KW-0677">Repeat</keyword>
<dbReference type="Gene3D" id="3.10.330.10">
    <property type="match status" value="1"/>
</dbReference>
<dbReference type="FunFam" id="1.10.8.60:FF:000026">
    <property type="entry name" value="vesicle-fusing ATPase isoform X1"/>
    <property type="match status" value="1"/>
</dbReference>
<evidence type="ECO:0000313" key="15">
    <source>
        <dbReference type="EMBL" id="AAF63332.1"/>
    </source>
</evidence>
<feature type="domain" description="CDC48" evidence="14">
    <location>
        <begin position="95"/>
        <end position="167"/>
    </location>
</feature>
<evidence type="ECO:0000256" key="8">
    <source>
        <dbReference type="ARBA" id="ARBA00022892"/>
    </source>
</evidence>
<evidence type="ECO:0000256" key="3">
    <source>
        <dbReference type="ARBA" id="ARBA00022448"/>
    </source>
</evidence>
<dbReference type="EMBL" id="AF244544">
    <property type="protein sequence ID" value="AAF63332.1"/>
    <property type="molecule type" value="Genomic_DNA"/>
</dbReference>
<dbReference type="InterPro" id="IPR003593">
    <property type="entry name" value="AAA+_ATPase"/>
</dbReference>
<dbReference type="PROSITE" id="PS00674">
    <property type="entry name" value="AAA"/>
    <property type="match status" value="1"/>
</dbReference>
<dbReference type="InterPro" id="IPR003960">
    <property type="entry name" value="ATPase_AAA_CS"/>
</dbReference>
<feature type="domain" description="AAA+ ATPase" evidence="13">
    <location>
        <begin position="235"/>
        <end position="383"/>
    </location>
</feature>
<feature type="domain" description="AAA+ ATPase" evidence="13">
    <location>
        <begin position="517"/>
        <end position="638"/>
    </location>
</feature>
<dbReference type="VEuPathDB" id="FungiDB:ATCC64974_55770"/>
<keyword evidence="8 12" id="KW-0931">ER-Golgi transport</keyword>
<evidence type="ECO:0000256" key="7">
    <source>
        <dbReference type="ARBA" id="ARBA00022840"/>
    </source>
</evidence>
<dbReference type="Pfam" id="PF02933">
    <property type="entry name" value="CDC48_2"/>
    <property type="match status" value="1"/>
</dbReference>
<dbReference type="Gene3D" id="1.10.8.60">
    <property type="match status" value="1"/>
</dbReference>
<dbReference type="Gene3D" id="2.40.40.20">
    <property type="match status" value="1"/>
</dbReference>
<dbReference type="InterPro" id="IPR009010">
    <property type="entry name" value="Asp_de-COase-like_dom_sf"/>
</dbReference>
<comment type="subcellular location">
    <subcellularLocation>
        <location evidence="1 12">Cytoplasm</location>
    </subcellularLocation>
</comment>
<dbReference type="GO" id="GO:0006891">
    <property type="term" value="P:intra-Golgi vesicle-mediated transport"/>
    <property type="evidence" value="ECO:0007669"/>
    <property type="project" value="TreeGrafter"/>
</dbReference>
<dbReference type="SUPFAM" id="SSF52540">
    <property type="entry name" value="P-loop containing nucleoside triphosphate hydrolases"/>
    <property type="match status" value="2"/>
</dbReference>
<evidence type="ECO:0000256" key="12">
    <source>
        <dbReference type="RuleBase" id="RU367045"/>
    </source>
</evidence>
<keyword evidence="12" id="KW-0378">Hydrolase</keyword>
<dbReference type="GO" id="GO:0005795">
    <property type="term" value="C:Golgi stack"/>
    <property type="evidence" value="ECO:0007669"/>
    <property type="project" value="TreeGrafter"/>
</dbReference>
<dbReference type="GO" id="GO:0043001">
    <property type="term" value="P:Golgi to plasma membrane protein transport"/>
    <property type="evidence" value="ECO:0007669"/>
    <property type="project" value="TreeGrafter"/>
</dbReference>
<dbReference type="FunFam" id="3.10.330.10:FF:000009">
    <property type="entry name" value="Vesicular-fusion protein sec18"/>
    <property type="match status" value="1"/>
</dbReference>
<keyword evidence="6 12" id="KW-0547">Nucleotide-binding</keyword>